<keyword evidence="4" id="KW-0575">Peroxidase</keyword>
<evidence type="ECO:0000256" key="4">
    <source>
        <dbReference type="ARBA" id="ARBA00022559"/>
    </source>
</evidence>
<evidence type="ECO:0000256" key="6">
    <source>
        <dbReference type="ARBA" id="ARBA00023002"/>
    </source>
</evidence>
<evidence type="ECO:0000256" key="13">
    <source>
        <dbReference type="PIRSR" id="PIRSR000239-1"/>
    </source>
</evidence>
<evidence type="ECO:0000256" key="2">
    <source>
        <dbReference type="ARBA" id="ARBA00011245"/>
    </source>
</evidence>
<dbReference type="GO" id="GO:0034599">
    <property type="term" value="P:cellular response to oxidative stress"/>
    <property type="evidence" value="ECO:0007669"/>
    <property type="project" value="TreeGrafter"/>
</dbReference>
<dbReference type="EC" id="1.11.1.24" evidence="3"/>
<dbReference type="GO" id="GO:0008379">
    <property type="term" value="F:thioredoxin peroxidase activity"/>
    <property type="evidence" value="ECO:0007669"/>
    <property type="project" value="TreeGrafter"/>
</dbReference>
<gene>
    <name evidence="15" type="ORF">D3H35_27890</name>
</gene>
<evidence type="ECO:0000256" key="10">
    <source>
        <dbReference type="ARBA" id="ARBA00038489"/>
    </source>
</evidence>
<evidence type="ECO:0000256" key="11">
    <source>
        <dbReference type="ARBA" id="ARBA00041373"/>
    </source>
</evidence>
<evidence type="ECO:0000256" key="5">
    <source>
        <dbReference type="ARBA" id="ARBA00022862"/>
    </source>
</evidence>
<dbReference type="InterPro" id="IPR013766">
    <property type="entry name" value="Thioredoxin_domain"/>
</dbReference>
<evidence type="ECO:0000313" key="15">
    <source>
        <dbReference type="EMBL" id="RIE00562.1"/>
    </source>
</evidence>
<dbReference type="PIRSF" id="PIRSF000239">
    <property type="entry name" value="AHPC"/>
    <property type="match status" value="1"/>
</dbReference>
<keyword evidence="5" id="KW-0049">Antioxidant</keyword>
<dbReference type="GO" id="GO:0005737">
    <property type="term" value="C:cytoplasm"/>
    <property type="evidence" value="ECO:0007669"/>
    <property type="project" value="TreeGrafter"/>
</dbReference>
<comment type="subunit">
    <text evidence="2">Monomer.</text>
</comment>
<dbReference type="InterPro" id="IPR024706">
    <property type="entry name" value="Peroxiredoxin_AhpC-typ"/>
</dbReference>
<reference evidence="15 16" key="1">
    <citation type="submission" date="2018-09" db="EMBL/GenBank/DDBJ databases">
        <title>Cohnella cavernae sp. nov., isolated from a karst cave.</title>
        <authorList>
            <person name="Zhu H."/>
        </authorList>
    </citation>
    <scope>NUCLEOTIDE SEQUENCE [LARGE SCALE GENOMIC DNA]</scope>
    <source>
        <strain evidence="15 16">K2E09-144</strain>
    </source>
</reference>
<evidence type="ECO:0000256" key="1">
    <source>
        <dbReference type="ARBA" id="ARBA00003330"/>
    </source>
</evidence>
<comment type="similarity">
    <text evidence="10">Belongs to the peroxiredoxin family. BCP/PrxQ subfamily.</text>
</comment>
<dbReference type="OrthoDB" id="9812811at2"/>
<evidence type="ECO:0000259" key="14">
    <source>
        <dbReference type="PROSITE" id="PS51352"/>
    </source>
</evidence>
<comment type="caution">
    <text evidence="15">The sequence shown here is derived from an EMBL/GenBank/DDBJ whole genome shotgun (WGS) entry which is preliminary data.</text>
</comment>
<dbReference type="GO" id="GO:0045454">
    <property type="term" value="P:cell redox homeostasis"/>
    <property type="evidence" value="ECO:0007669"/>
    <property type="project" value="TreeGrafter"/>
</dbReference>
<accession>A0A398CF98</accession>
<dbReference type="PROSITE" id="PS51352">
    <property type="entry name" value="THIOREDOXIN_2"/>
    <property type="match status" value="1"/>
</dbReference>
<comment type="function">
    <text evidence="1">Thiol-specific peroxidase that catalyzes the reduction of hydrogen peroxide and organic hydroperoxides to water and alcohols, respectively. Plays a role in cell protection against oxidative stress by detoxifying peroxides and as sensor of hydrogen peroxide-mediated signaling events.</text>
</comment>
<evidence type="ECO:0000256" key="12">
    <source>
        <dbReference type="ARBA" id="ARBA00049091"/>
    </source>
</evidence>
<feature type="domain" description="Thioredoxin" evidence="14">
    <location>
        <begin position="2"/>
        <end position="147"/>
    </location>
</feature>
<keyword evidence="8" id="KW-0676">Redox-active center</keyword>
<keyword evidence="16" id="KW-1185">Reference proteome</keyword>
<organism evidence="15 16">
    <name type="scientific">Cohnella faecalis</name>
    <dbReference type="NCBI Taxonomy" id="2315694"/>
    <lineage>
        <taxon>Bacteria</taxon>
        <taxon>Bacillati</taxon>
        <taxon>Bacillota</taxon>
        <taxon>Bacilli</taxon>
        <taxon>Bacillales</taxon>
        <taxon>Paenibacillaceae</taxon>
        <taxon>Cohnella</taxon>
    </lineage>
</organism>
<dbReference type="SUPFAM" id="SSF52833">
    <property type="entry name" value="Thioredoxin-like"/>
    <property type="match status" value="1"/>
</dbReference>
<keyword evidence="7" id="KW-1015">Disulfide bond</keyword>
<dbReference type="PANTHER" id="PTHR42801">
    <property type="entry name" value="THIOREDOXIN-DEPENDENT PEROXIDE REDUCTASE"/>
    <property type="match status" value="1"/>
</dbReference>
<keyword evidence="6" id="KW-0560">Oxidoreductase</keyword>
<dbReference type="Pfam" id="PF00578">
    <property type="entry name" value="AhpC-TSA"/>
    <property type="match status" value="1"/>
</dbReference>
<name>A0A398CF98_9BACL</name>
<dbReference type="PANTHER" id="PTHR42801:SF4">
    <property type="entry name" value="AHPC_TSA FAMILY PROTEIN"/>
    <property type="match status" value="1"/>
</dbReference>
<dbReference type="EMBL" id="QXJM01000052">
    <property type="protein sequence ID" value="RIE00562.1"/>
    <property type="molecule type" value="Genomic_DNA"/>
</dbReference>
<dbReference type="CDD" id="cd03017">
    <property type="entry name" value="PRX_BCP"/>
    <property type="match status" value="1"/>
</dbReference>
<dbReference type="InterPro" id="IPR036249">
    <property type="entry name" value="Thioredoxin-like_sf"/>
</dbReference>
<dbReference type="RefSeq" id="WP_119152383.1">
    <property type="nucleotide sequence ID" value="NZ_JBHSOV010000006.1"/>
</dbReference>
<evidence type="ECO:0000256" key="8">
    <source>
        <dbReference type="ARBA" id="ARBA00023284"/>
    </source>
</evidence>
<sequence>MLAVGDIAPVFAAESTKGRIQLKHLIEQGPVVLIFYPKDFTPGCTKQLCAVRDSSREYKELGATVIGVNSGSLDEHQAFADLHGYDFPIVFDENERIRKAYGVGKFLGLFLQQRTVFIVGSDGIIAYAEKGLRPTSEVVGVLTRFIPPPIDYHI</sequence>
<evidence type="ECO:0000256" key="9">
    <source>
        <dbReference type="ARBA" id="ARBA00032824"/>
    </source>
</evidence>
<dbReference type="Proteomes" id="UP000266340">
    <property type="component" value="Unassembled WGS sequence"/>
</dbReference>
<dbReference type="AlphaFoldDB" id="A0A398CF98"/>
<dbReference type="InterPro" id="IPR050924">
    <property type="entry name" value="Peroxiredoxin_BCP/PrxQ"/>
</dbReference>
<evidence type="ECO:0000256" key="7">
    <source>
        <dbReference type="ARBA" id="ARBA00023157"/>
    </source>
</evidence>
<proteinExistence type="inferred from homology"/>
<comment type="catalytic activity">
    <reaction evidence="12">
        <text>a hydroperoxide + [thioredoxin]-dithiol = an alcohol + [thioredoxin]-disulfide + H2O</text>
        <dbReference type="Rhea" id="RHEA:62620"/>
        <dbReference type="Rhea" id="RHEA-COMP:10698"/>
        <dbReference type="Rhea" id="RHEA-COMP:10700"/>
        <dbReference type="ChEBI" id="CHEBI:15377"/>
        <dbReference type="ChEBI" id="CHEBI:29950"/>
        <dbReference type="ChEBI" id="CHEBI:30879"/>
        <dbReference type="ChEBI" id="CHEBI:35924"/>
        <dbReference type="ChEBI" id="CHEBI:50058"/>
        <dbReference type="EC" id="1.11.1.24"/>
    </reaction>
</comment>
<evidence type="ECO:0000313" key="16">
    <source>
        <dbReference type="Proteomes" id="UP000266340"/>
    </source>
</evidence>
<evidence type="ECO:0000256" key="3">
    <source>
        <dbReference type="ARBA" id="ARBA00013017"/>
    </source>
</evidence>
<feature type="active site" description="Cysteine sulfenic acid (-SOH) intermediate; for peroxidase activity" evidence="13">
    <location>
        <position position="44"/>
    </location>
</feature>
<dbReference type="Gene3D" id="3.40.30.10">
    <property type="entry name" value="Glutaredoxin"/>
    <property type="match status" value="1"/>
</dbReference>
<protein>
    <recommendedName>
        <fullName evidence="3">thioredoxin-dependent peroxiredoxin</fullName>
        <ecNumber evidence="3">1.11.1.24</ecNumber>
    </recommendedName>
    <alternativeName>
        <fullName evidence="11">Bacterioferritin comigratory protein</fullName>
    </alternativeName>
    <alternativeName>
        <fullName evidence="9">Thioredoxin peroxidase</fullName>
    </alternativeName>
</protein>
<dbReference type="InterPro" id="IPR000866">
    <property type="entry name" value="AhpC/TSA"/>
</dbReference>